<dbReference type="RefSeq" id="WP_147188072.1">
    <property type="nucleotide sequence ID" value="NZ_CP042435.1"/>
</dbReference>
<accession>A0A5B8V4Z0</accession>
<evidence type="ECO:0000313" key="2">
    <source>
        <dbReference type="EMBL" id="QEC66272.1"/>
    </source>
</evidence>
<keyword evidence="1" id="KW-0732">Signal</keyword>
<dbReference type="Proteomes" id="UP000321533">
    <property type="component" value="Chromosome"/>
</dbReference>
<dbReference type="AlphaFoldDB" id="A0A5B8V4Z0"/>
<name>A0A5B8V4Z0_9BACT</name>
<feature type="chain" id="PRO_5023128964" evidence="1">
    <location>
        <begin position="20"/>
        <end position="173"/>
    </location>
</feature>
<evidence type="ECO:0000313" key="3">
    <source>
        <dbReference type="Proteomes" id="UP000321533"/>
    </source>
</evidence>
<sequence>MKVLLATIIFCCYSCFVNAQSLKKYDIGNSGCKAYFFCDPGNAVKSYSEDSSAIYTMECNADNIHYGLICVQYNDAVLPVQDPEGLMLQYLDYLKQQFNITESAGYGKGHTMRSNEKATGVIDYWKDKDGAEWKIKSWTDGNFIGFMYVYKDGELGSDKSTKIDLFLDGFRFP</sequence>
<dbReference type="EMBL" id="CP042435">
    <property type="protein sequence ID" value="QEC66272.1"/>
    <property type="molecule type" value="Genomic_DNA"/>
</dbReference>
<organism evidence="2 3">
    <name type="scientific">Panacibacter ginsenosidivorans</name>
    <dbReference type="NCBI Taxonomy" id="1813871"/>
    <lineage>
        <taxon>Bacteria</taxon>
        <taxon>Pseudomonadati</taxon>
        <taxon>Bacteroidota</taxon>
        <taxon>Chitinophagia</taxon>
        <taxon>Chitinophagales</taxon>
        <taxon>Chitinophagaceae</taxon>
        <taxon>Panacibacter</taxon>
    </lineage>
</organism>
<proteinExistence type="predicted"/>
<protein>
    <submittedName>
        <fullName evidence="2">Uncharacterized protein</fullName>
    </submittedName>
</protein>
<evidence type="ECO:0000256" key="1">
    <source>
        <dbReference type="SAM" id="SignalP"/>
    </source>
</evidence>
<keyword evidence="3" id="KW-1185">Reference proteome</keyword>
<dbReference type="OrthoDB" id="665243at2"/>
<feature type="signal peptide" evidence="1">
    <location>
        <begin position="1"/>
        <end position="19"/>
    </location>
</feature>
<reference evidence="2 3" key="1">
    <citation type="journal article" date="2016" name="Int. J. Syst. Evol. Microbiol.">
        <title>Panacibacter ginsenosidivorans gen. nov., sp. nov., with ginsenoside converting activity isolated from soil of a ginseng field.</title>
        <authorList>
            <person name="Siddiqi M.Z."/>
            <person name="Muhammad Shafi S."/>
            <person name="Choi K.D."/>
            <person name="Im W.T."/>
        </authorList>
    </citation>
    <scope>NUCLEOTIDE SEQUENCE [LARGE SCALE GENOMIC DNA]</scope>
    <source>
        <strain evidence="2 3">Gsoil1550</strain>
    </source>
</reference>
<gene>
    <name evidence="2" type="ORF">FRZ67_02720</name>
</gene>
<dbReference type="KEGG" id="pgin:FRZ67_02720"/>